<keyword evidence="2" id="KW-0812">Transmembrane</keyword>
<feature type="region of interest" description="Disordered" evidence="1">
    <location>
        <begin position="217"/>
        <end position="241"/>
    </location>
</feature>
<reference evidence="3" key="1">
    <citation type="submission" date="2020-11" db="EMBL/GenBank/DDBJ databases">
        <title>Nocardioides sp. CBS4Y-1, whole genome shotgun sequence.</title>
        <authorList>
            <person name="Tuo L."/>
        </authorList>
    </citation>
    <scope>NUCLEOTIDE SEQUENCE</scope>
    <source>
        <strain evidence="3">CBS4Y-1</strain>
    </source>
</reference>
<evidence type="ECO:0000256" key="1">
    <source>
        <dbReference type="SAM" id="MobiDB-lite"/>
    </source>
</evidence>
<proteinExistence type="predicted"/>
<keyword evidence="2" id="KW-0472">Membrane</keyword>
<sequence>MAKKDAAQSAGKPAKTSRTKQLIESYRITKERDPKIGLWVAGTFVLAAALGFVLFHLVGGSGVLGIVVSIIGAVLFGTLGALIVFGRRAQRSAYDSMEGQVGAAAAALNMLRRGWNVTPAVAFTKQQDVVHRVVGPPGIVLVGEGHAGRVKSLLVSERKKHERVAYEVPISEVVCGREEGQVPLPKLMRHLQKMKRQLKPADMTDVLNRLKALDANRSAVPLPKGPMPTSMKGMRSQMRGR</sequence>
<organism evidence="3 4">
    <name type="scientific">Nocardioides acrostichi</name>
    <dbReference type="NCBI Taxonomy" id="2784339"/>
    <lineage>
        <taxon>Bacteria</taxon>
        <taxon>Bacillati</taxon>
        <taxon>Actinomycetota</taxon>
        <taxon>Actinomycetes</taxon>
        <taxon>Propionibacteriales</taxon>
        <taxon>Nocardioidaceae</taxon>
        <taxon>Nocardioides</taxon>
    </lineage>
</organism>
<accession>A0A930YDB3</accession>
<dbReference type="AlphaFoldDB" id="A0A930YDB3"/>
<keyword evidence="4" id="KW-1185">Reference proteome</keyword>
<dbReference type="RefSeq" id="WP_194503537.1">
    <property type="nucleotide sequence ID" value="NZ_JADIVZ010000004.1"/>
</dbReference>
<gene>
    <name evidence="3" type="ORF">ISG29_11460</name>
</gene>
<protein>
    <submittedName>
        <fullName evidence="3">DUF4191 domain-containing protein</fullName>
    </submittedName>
</protein>
<evidence type="ECO:0000313" key="3">
    <source>
        <dbReference type="EMBL" id="MBF4162309.1"/>
    </source>
</evidence>
<dbReference type="EMBL" id="JADIVZ010000004">
    <property type="protein sequence ID" value="MBF4162309.1"/>
    <property type="molecule type" value="Genomic_DNA"/>
</dbReference>
<evidence type="ECO:0000256" key="2">
    <source>
        <dbReference type="SAM" id="Phobius"/>
    </source>
</evidence>
<feature type="transmembrane region" description="Helical" evidence="2">
    <location>
        <begin position="63"/>
        <end position="85"/>
    </location>
</feature>
<keyword evidence="2" id="KW-1133">Transmembrane helix</keyword>
<dbReference type="Proteomes" id="UP000656804">
    <property type="component" value="Unassembled WGS sequence"/>
</dbReference>
<comment type="caution">
    <text evidence="3">The sequence shown here is derived from an EMBL/GenBank/DDBJ whole genome shotgun (WGS) entry which is preliminary data.</text>
</comment>
<evidence type="ECO:0000313" key="4">
    <source>
        <dbReference type="Proteomes" id="UP000656804"/>
    </source>
</evidence>
<feature type="transmembrane region" description="Helical" evidence="2">
    <location>
        <begin position="36"/>
        <end position="57"/>
    </location>
</feature>
<name>A0A930YDB3_9ACTN</name>
<dbReference type="Pfam" id="PF13829">
    <property type="entry name" value="DUF4191"/>
    <property type="match status" value="1"/>
</dbReference>
<dbReference type="InterPro" id="IPR025445">
    <property type="entry name" value="DUF4191"/>
</dbReference>